<keyword evidence="6 7" id="KW-0460">Magnesium</keyword>
<evidence type="ECO:0000256" key="6">
    <source>
        <dbReference type="ARBA" id="ARBA00022842"/>
    </source>
</evidence>
<dbReference type="RefSeq" id="WP_215219782.1">
    <property type="nucleotide sequence ID" value="NZ_OU015430.1"/>
</dbReference>
<comment type="similarity">
    <text evidence="2 7">Belongs to the KdsC family.</text>
</comment>
<accession>A0ABN7QUH4</accession>
<dbReference type="SFLD" id="SFLDG01138">
    <property type="entry name" value="C1.6.2:_Deoxy-d-mannose-octulo"/>
    <property type="match status" value="1"/>
</dbReference>
<dbReference type="CDD" id="cd01630">
    <property type="entry name" value="HAD_KDO-like"/>
    <property type="match status" value="1"/>
</dbReference>
<evidence type="ECO:0000256" key="2">
    <source>
        <dbReference type="ARBA" id="ARBA00005893"/>
    </source>
</evidence>
<dbReference type="NCBIfam" id="TIGR01670">
    <property type="entry name" value="KdsC-phosphatas"/>
    <property type="match status" value="1"/>
</dbReference>
<dbReference type="Gene3D" id="3.40.50.1000">
    <property type="entry name" value="HAD superfamily/HAD-like"/>
    <property type="match status" value="1"/>
</dbReference>
<dbReference type="GO" id="GO:0019143">
    <property type="term" value="F:3-deoxy-manno-octulosonate-8-phosphatase activity"/>
    <property type="evidence" value="ECO:0007669"/>
    <property type="project" value="UniProtKB-EC"/>
</dbReference>
<dbReference type="Pfam" id="PF08282">
    <property type="entry name" value="Hydrolase_3"/>
    <property type="match status" value="1"/>
</dbReference>
<comment type="subunit">
    <text evidence="3 7">Homotetramer.</text>
</comment>
<evidence type="ECO:0000313" key="8">
    <source>
        <dbReference type="EMBL" id="CAG4970845.1"/>
    </source>
</evidence>
<comment type="catalytic activity">
    <reaction evidence="7">
        <text>3-deoxy-alpha-D-manno-2-octulosonate-8-phosphate + H2O = 3-deoxy-alpha-D-manno-oct-2-ulosonate + phosphate</text>
        <dbReference type="Rhea" id="RHEA:11500"/>
        <dbReference type="ChEBI" id="CHEBI:15377"/>
        <dbReference type="ChEBI" id="CHEBI:43474"/>
        <dbReference type="ChEBI" id="CHEBI:85985"/>
        <dbReference type="ChEBI" id="CHEBI:85986"/>
        <dbReference type="EC" id="3.1.3.45"/>
    </reaction>
</comment>
<dbReference type="EC" id="3.1.3.45" evidence="7"/>
<keyword evidence="9" id="KW-1185">Reference proteome</keyword>
<organism evidence="8 9">
    <name type="scientific">Novilysobacter luteus</name>
    <dbReference type="NCBI Taxonomy" id="2822368"/>
    <lineage>
        <taxon>Bacteria</taxon>
        <taxon>Pseudomonadati</taxon>
        <taxon>Pseudomonadota</taxon>
        <taxon>Gammaproteobacteria</taxon>
        <taxon>Lysobacterales</taxon>
        <taxon>Lysobacteraceae</taxon>
        <taxon>Novilysobacter</taxon>
    </lineage>
</organism>
<gene>
    <name evidence="8" type="primary">kdsC</name>
    <name evidence="8" type="ORF">LYB30171_00818</name>
</gene>
<keyword evidence="7" id="KW-0448">Lipopolysaccharide biosynthesis</keyword>
<dbReference type="PANTHER" id="PTHR21485:SF3">
    <property type="entry name" value="N-ACYLNEURAMINATE CYTIDYLYLTRANSFERASE"/>
    <property type="match status" value="1"/>
</dbReference>
<dbReference type="InterPro" id="IPR023214">
    <property type="entry name" value="HAD_sf"/>
</dbReference>
<dbReference type="EMBL" id="OU015430">
    <property type="protein sequence ID" value="CAG4970845.1"/>
    <property type="molecule type" value="Genomic_DNA"/>
</dbReference>
<evidence type="ECO:0000256" key="3">
    <source>
        <dbReference type="ARBA" id="ARBA00011881"/>
    </source>
</evidence>
<dbReference type="SUPFAM" id="SSF56784">
    <property type="entry name" value="HAD-like"/>
    <property type="match status" value="1"/>
</dbReference>
<evidence type="ECO:0000256" key="7">
    <source>
        <dbReference type="PIRNR" id="PIRNR006118"/>
    </source>
</evidence>
<evidence type="ECO:0000313" key="9">
    <source>
        <dbReference type="Proteomes" id="UP000680116"/>
    </source>
</evidence>
<evidence type="ECO:0000256" key="5">
    <source>
        <dbReference type="ARBA" id="ARBA00022801"/>
    </source>
</evidence>
<keyword evidence="5 7" id="KW-0378">Hydrolase</keyword>
<evidence type="ECO:0000256" key="1">
    <source>
        <dbReference type="ARBA" id="ARBA00001946"/>
    </source>
</evidence>
<dbReference type="SFLD" id="SFLDG01136">
    <property type="entry name" value="C1.6:_Phosphoserine_Phosphatas"/>
    <property type="match status" value="1"/>
</dbReference>
<name>A0ABN7QUH4_9GAMM</name>
<dbReference type="InterPro" id="IPR036412">
    <property type="entry name" value="HAD-like_sf"/>
</dbReference>
<dbReference type="InterPro" id="IPR010023">
    <property type="entry name" value="KdsC_fam"/>
</dbReference>
<reference evidence="8 9" key="1">
    <citation type="submission" date="2021-04" db="EMBL/GenBank/DDBJ databases">
        <authorList>
            <person name="Rodrigo-Torres L."/>
            <person name="Arahal R. D."/>
            <person name="Lucena T."/>
        </authorList>
    </citation>
    <scope>NUCLEOTIDE SEQUENCE [LARGE SCALE GENOMIC DNA]</scope>
    <source>
        <strain evidence="8 9">CECT 30171</strain>
    </source>
</reference>
<comment type="function">
    <text evidence="7">Catalyzes the hydrolysis of 3-deoxy-D-manno-octulosonate 8-phosphate (KDO 8-P) to 3-deoxy-D-manno-octulosonate (KDO) and inorganic phosphate.</text>
</comment>
<protein>
    <recommendedName>
        <fullName evidence="7">3-deoxy-D-manno-octulosonate 8-phosphate phosphatase KdsC</fullName>
        <ecNumber evidence="7">3.1.3.45</ecNumber>
    </recommendedName>
    <alternativeName>
        <fullName evidence="7">KDO 8-P phosphatase</fullName>
    </alternativeName>
</protein>
<proteinExistence type="inferred from homology"/>
<dbReference type="Proteomes" id="UP000680116">
    <property type="component" value="Chromosome"/>
</dbReference>
<keyword evidence="4 7" id="KW-0479">Metal-binding</keyword>
<dbReference type="PIRSF" id="PIRSF006118">
    <property type="entry name" value="KDO8-P_Ptase"/>
    <property type="match status" value="1"/>
</dbReference>
<evidence type="ECO:0000256" key="4">
    <source>
        <dbReference type="ARBA" id="ARBA00022723"/>
    </source>
</evidence>
<dbReference type="SFLD" id="SFLDS00003">
    <property type="entry name" value="Haloacid_Dehalogenase"/>
    <property type="match status" value="1"/>
</dbReference>
<dbReference type="PANTHER" id="PTHR21485">
    <property type="entry name" value="HAD SUPERFAMILY MEMBERS CMAS AND KDSC"/>
    <property type="match status" value="1"/>
</dbReference>
<comment type="cofactor">
    <cofactor evidence="1 7">
        <name>Mg(2+)</name>
        <dbReference type="ChEBI" id="CHEBI:18420"/>
    </cofactor>
</comment>
<dbReference type="InterPro" id="IPR050793">
    <property type="entry name" value="CMP-NeuNAc_synthase"/>
</dbReference>
<sequence length="193" mass="21117">MPYDHHNDYPAPVRERAARVRLACFDVDGTLTDGRLLFDTDGRELKAFHVHDGLGMVLLRQAGIEVAFITARTSSIAEQRAAELGITEVHTAVKDKLARVGEIAERLGISMDEVAFMGDDLPDLRVMLQVGLSAAPASAHPWVRERVRWRTSASAGLGAVREFCDLLLAAQGRVEALLDEVTRVEGMRVEGTA</sequence>